<keyword evidence="1" id="KW-0436">Ligase</keyword>
<evidence type="ECO:0000256" key="3">
    <source>
        <dbReference type="ARBA" id="ARBA00022840"/>
    </source>
</evidence>
<dbReference type="SUPFAM" id="SSF56059">
    <property type="entry name" value="Glutathione synthetase ATP-binding domain-like"/>
    <property type="match status" value="1"/>
</dbReference>
<dbReference type="InterPro" id="IPR048764">
    <property type="entry name" value="PylC_N"/>
</dbReference>
<proteinExistence type="predicted"/>
<gene>
    <name evidence="5" type="ORF">ENN51_02365</name>
</gene>
<dbReference type="AlphaFoldDB" id="A0A7V0T537"/>
<keyword evidence="3" id="KW-0067">ATP-binding</keyword>
<dbReference type="Gene3D" id="3.30.1490.20">
    <property type="entry name" value="ATP-grasp fold, A domain"/>
    <property type="match status" value="1"/>
</dbReference>
<dbReference type="Pfam" id="PF21360">
    <property type="entry name" value="PylC-like_N"/>
    <property type="match status" value="1"/>
</dbReference>
<protein>
    <submittedName>
        <fullName evidence="5">ATP-grasp domain-containing protein</fullName>
    </submittedName>
</protein>
<comment type="caution">
    <text evidence="5">The sequence shown here is derived from an EMBL/GenBank/DDBJ whole genome shotgun (WGS) entry which is preliminary data.</text>
</comment>
<dbReference type="GO" id="GO:0005524">
    <property type="term" value="F:ATP binding"/>
    <property type="evidence" value="ECO:0007669"/>
    <property type="project" value="UniProtKB-KW"/>
</dbReference>
<dbReference type="Gene3D" id="3.40.50.20">
    <property type="match status" value="1"/>
</dbReference>
<dbReference type="EMBL" id="DSBX01000091">
    <property type="protein sequence ID" value="HDQ99116.1"/>
    <property type="molecule type" value="Genomic_DNA"/>
</dbReference>
<feature type="non-terminal residue" evidence="5">
    <location>
        <position position="298"/>
    </location>
</feature>
<dbReference type="GO" id="GO:0046872">
    <property type="term" value="F:metal ion binding"/>
    <property type="evidence" value="ECO:0007669"/>
    <property type="project" value="InterPro"/>
</dbReference>
<dbReference type="PANTHER" id="PTHR43585">
    <property type="entry name" value="FUMIPYRROLE BIOSYNTHESIS PROTEIN C"/>
    <property type="match status" value="1"/>
</dbReference>
<dbReference type="Pfam" id="PF13535">
    <property type="entry name" value="ATP-grasp_4"/>
    <property type="match status" value="1"/>
</dbReference>
<dbReference type="InterPro" id="IPR052032">
    <property type="entry name" value="ATP-dep_AA_Ligase"/>
</dbReference>
<name>A0A7V0T537_UNCW3</name>
<sequence length="298" mass="32750">MIKMRSPGSGKPPAGEDRPHVLLTCAGRRNYLIGQFRAALGGRGRVFATDCRADAAALAEADAGFVLPPADDEEYPGRLLALCREQRVGLVVPLNDLELPVLARNRERFRATGVRLLVSTPEVIELCFDKLATDRQLHRWGFVTPLTFADLGEALHALDRGRLALPLVVKPRHGSGSVGVEVCRDRRELVLAHQLLARRLARAGTDQPEGTVLVQEFIAGAEYGLDIVNDLSGRNVSVFVKRKLAMRAGETDRAETLINEDLLRVGRELGTRLGHVGNLDCDAFLCRRDVVVMELNPR</sequence>
<keyword evidence="2" id="KW-0547">Nucleotide-binding</keyword>
<organism evidence="5">
    <name type="scientific">candidate division WOR-3 bacterium</name>
    <dbReference type="NCBI Taxonomy" id="2052148"/>
    <lineage>
        <taxon>Bacteria</taxon>
        <taxon>Bacteria division WOR-3</taxon>
    </lineage>
</organism>
<dbReference type="NCBIfam" id="NF009404">
    <property type="entry name" value="PRK12767.1-3"/>
    <property type="match status" value="1"/>
</dbReference>
<dbReference type="Proteomes" id="UP000885672">
    <property type="component" value="Unassembled WGS sequence"/>
</dbReference>
<evidence type="ECO:0000256" key="1">
    <source>
        <dbReference type="ARBA" id="ARBA00022598"/>
    </source>
</evidence>
<reference evidence="5" key="1">
    <citation type="journal article" date="2020" name="mSystems">
        <title>Genome- and Community-Level Interaction Insights into Carbon Utilization and Element Cycling Functions of Hydrothermarchaeota in Hydrothermal Sediment.</title>
        <authorList>
            <person name="Zhou Z."/>
            <person name="Liu Y."/>
            <person name="Xu W."/>
            <person name="Pan J."/>
            <person name="Luo Z.H."/>
            <person name="Li M."/>
        </authorList>
    </citation>
    <scope>NUCLEOTIDE SEQUENCE [LARGE SCALE GENOMIC DNA]</scope>
    <source>
        <strain evidence="5">SpSt-1182</strain>
    </source>
</reference>
<evidence type="ECO:0000313" key="5">
    <source>
        <dbReference type="EMBL" id="HDQ99116.1"/>
    </source>
</evidence>
<evidence type="ECO:0000256" key="2">
    <source>
        <dbReference type="ARBA" id="ARBA00022741"/>
    </source>
</evidence>
<accession>A0A7V0T537</accession>
<feature type="domain" description="PylC N-terminal" evidence="4">
    <location>
        <begin position="21"/>
        <end position="116"/>
    </location>
</feature>
<dbReference type="Gene3D" id="3.30.470.20">
    <property type="entry name" value="ATP-grasp fold, B domain"/>
    <property type="match status" value="1"/>
</dbReference>
<evidence type="ECO:0000259" key="4">
    <source>
        <dbReference type="Pfam" id="PF21360"/>
    </source>
</evidence>
<dbReference type="GO" id="GO:0016874">
    <property type="term" value="F:ligase activity"/>
    <property type="evidence" value="ECO:0007669"/>
    <property type="project" value="UniProtKB-KW"/>
</dbReference>
<dbReference type="InterPro" id="IPR013815">
    <property type="entry name" value="ATP_grasp_subdomain_1"/>
</dbReference>
<dbReference type="PANTHER" id="PTHR43585:SF2">
    <property type="entry name" value="ATP-GRASP ENZYME FSQD"/>
    <property type="match status" value="1"/>
</dbReference>